<sequence>MQINKTLALLAIVSPWGCKEVEKQIDEKPNVIVIFPDQLRRYSAGFWNEEPYRSEVVGVSDPVVTPTIDKLAKNGVVFTNAISNYPLCSPYRGMMLTGQYPQQNGIWGNCKAGRNHELRNDVKTITDVFYEAGYNTSYFGKCHWEKTEALFDENGNYKGTLEEPGGHLVNNYDTYVPPGASRHSIEYFYQALKDAHFDSHIYSSDPKLIGGKKDGELHKTTKFSAENEADQIIKYVRNSHGQRDEDKPFFMIWALNPPHNPWDDANTDMDALHQHYDTDKFAGIKDLVLRPNADLEVAHYARNYFANVTAVDKYIGTVIDELEKQGLLENTIVIFTSDHGEMLGSHGKTGKNILELESIAVPFIVHYPKKVKTGITDLMLGATDIMPTLLGLAGLQDRTPSVIQGDDFSKEILHPGTDEIEKPESVLLLLGNARGIQNDRYTLCIEEDVVAGKITSSYLYDNKKDPYQQTKMLLDVTQSEVQLLLEALGEKLKYSNDPWYLERKYADLIVYPE</sequence>
<dbReference type="PANTHER" id="PTHR43751">
    <property type="entry name" value="SULFATASE"/>
    <property type="match status" value="1"/>
</dbReference>
<dbReference type="InterPro" id="IPR052701">
    <property type="entry name" value="GAG_Ulvan_Degrading_Sulfatases"/>
</dbReference>
<dbReference type="InterPro" id="IPR017850">
    <property type="entry name" value="Alkaline_phosphatase_core_sf"/>
</dbReference>
<keyword evidence="3" id="KW-1185">Reference proteome</keyword>
<protein>
    <submittedName>
        <fullName evidence="2">Arylsulfatase A</fullName>
    </submittedName>
</protein>
<evidence type="ECO:0000259" key="1">
    <source>
        <dbReference type="Pfam" id="PF00884"/>
    </source>
</evidence>
<name>A0A1I2I7E9_9BACT</name>
<dbReference type="PANTHER" id="PTHR43751:SF3">
    <property type="entry name" value="SULFATASE N-TERMINAL DOMAIN-CONTAINING PROTEIN"/>
    <property type="match status" value="1"/>
</dbReference>
<proteinExistence type="predicted"/>
<organism evidence="2 3">
    <name type="scientific">Sunxiuqinia elliptica</name>
    <dbReference type="NCBI Taxonomy" id="655355"/>
    <lineage>
        <taxon>Bacteria</taxon>
        <taxon>Pseudomonadati</taxon>
        <taxon>Bacteroidota</taxon>
        <taxon>Bacteroidia</taxon>
        <taxon>Marinilabiliales</taxon>
        <taxon>Prolixibacteraceae</taxon>
        <taxon>Sunxiuqinia</taxon>
    </lineage>
</organism>
<dbReference type="STRING" id="655355.SAMN05216283_105165"/>
<dbReference type="AlphaFoldDB" id="A0A1I2I7E9"/>
<dbReference type="Proteomes" id="UP000198964">
    <property type="component" value="Unassembled WGS sequence"/>
</dbReference>
<reference evidence="2 3" key="1">
    <citation type="submission" date="2016-10" db="EMBL/GenBank/DDBJ databases">
        <authorList>
            <person name="de Groot N.N."/>
        </authorList>
    </citation>
    <scope>NUCLEOTIDE SEQUENCE [LARGE SCALE GENOMIC DNA]</scope>
    <source>
        <strain evidence="2 3">CGMCC 1.9156</strain>
    </source>
</reference>
<evidence type="ECO:0000313" key="2">
    <source>
        <dbReference type="EMBL" id="SFF38212.1"/>
    </source>
</evidence>
<dbReference type="RefSeq" id="WP_093920073.1">
    <property type="nucleotide sequence ID" value="NZ_FONW01000005.1"/>
</dbReference>
<dbReference type="CDD" id="cd16034">
    <property type="entry name" value="sulfatase_like"/>
    <property type="match status" value="1"/>
</dbReference>
<accession>A0A1I2I7E9</accession>
<dbReference type="Gene3D" id="3.40.720.10">
    <property type="entry name" value="Alkaline Phosphatase, subunit A"/>
    <property type="match status" value="1"/>
</dbReference>
<feature type="domain" description="Sulfatase N-terminal" evidence="1">
    <location>
        <begin position="29"/>
        <end position="394"/>
    </location>
</feature>
<dbReference type="EMBL" id="FONW01000005">
    <property type="protein sequence ID" value="SFF38212.1"/>
    <property type="molecule type" value="Genomic_DNA"/>
</dbReference>
<dbReference type="SUPFAM" id="SSF53649">
    <property type="entry name" value="Alkaline phosphatase-like"/>
    <property type="match status" value="1"/>
</dbReference>
<dbReference type="Gene3D" id="3.30.1120.10">
    <property type="match status" value="1"/>
</dbReference>
<dbReference type="InterPro" id="IPR000917">
    <property type="entry name" value="Sulfatase_N"/>
</dbReference>
<dbReference type="Pfam" id="PF00884">
    <property type="entry name" value="Sulfatase"/>
    <property type="match status" value="1"/>
</dbReference>
<evidence type="ECO:0000313" key="3">
    <source>
        <dbReference type="Proteomes" id="UP000198964"/>
    </source>
</evidence>
<gene>
    <name evidence="2" type="ORF">SAMN05216283_105165</name>
</gene>